<keyword evidence="4" id="KW-0808">Transferase</keyword>
<evidence type="ECO:0000313" key="7">
    <source>
        <dbReference type="EMBL" id="GGB44265.1"/>
    </source>
</evidence>
<keyword evidence="2" id="KW-1003">Cell membrane</keyword>
<dbReference type="PANTHER" id="PTHR30606">
    <property type="entry name" value="LIPID A BIOSYNTHESIS LAUROYL ACYLTRANSFERASE"/>
    <property type="match status" value="1"/>
</dbReference>
<comment type="subcellular location">
    <subcellularLocation>
        <location evidence="1">Cell inner membrane</location>
    </subcellularLocation>
</comment>
<accession>A0A916TJC9</accession>
<comment type="caution">
    <text evidence="7">The sequence shown here is derived from an EMBL/GenBank/DDBJ whole genome shotgun (WGS) entry which is preliminary data.</text>
</comment>
<dbReference type="PANTHER" id="PTHR30606:SF9">
    <property type="entry name" value="LIPID A BIOSYNTHESIS LAUROYLTRANSFERASE"/>
    <property type="match status" value="1"/>
</dbReference>
<dbReference type="EMBL" id="BMFA01000004">
    <property type="protein sequence ID" value="GGB44265.1"/>
    <property type="molecule type" value="Genomic_DNA"/>
</dbReference>
<evidence type="ECO:0000313" key="8">
    <source>
        <dbReference type="Proteomes" id="UP000605148"/>
    </source>
</evidence>
<evidence type="ECO:0000256" key="2">
    <source>
        <dbReference type="ARBA" id="ARBA00022475"/>
    </source>
</evidence>
<dbReference type="GO" id="GO:0016746">
    <property type="term" value="F:acyltransferase activity"/>
    <property type="evidence" value="ECO:0007669"/>
    <property type="project" value="UniProtKB-KW"/>
</dbReference>
<name>A0A916TJC9_9HYPH</name>
<reference evidence="7" key="1">
    <citation type="journal article" date="2014" name="Int. J. Syst. Evol. Microbiol.">
        <title>Complete genome sequence of Corynebacterium casei LMG S-19264T (=DSM 44701T), isolated from a smear-ripened cheese.</title>
        <authorList>
            <consortium name="US DOE Joint Genome Institute (JGI-PGF)"/>
            <person name="Walter F."/>
            <person name="Albersmeier A."/>
            <person name="Kalinowski J."/>
            <person name="Ruckert C."/>
        </authorList>
    </citation>
    <scope>NUCLEOTIDE SEQUENCE</scope>
    <source>
        <strain evidence="7">CGMCC 1.12426</strain>
    </source>
</reference>
<reference evidence="7" key="2">
    <citation type="submission" date="2020-09" db="EMBL/GenBank/DDBJ databases">
        <authorList>
            <person name="Sun Q."/>
            <person name="Zhou Y."/>
        </authorList>
    </citation>
    <scope>NUCLEOTIDE SEQUENCE</scope>
    <source>
        <strain evidence="7">CGMCC 1.12426</strain>
    </source>
</reference>
<organism evidence="7 8">
    <name type="scientific">Roseibium aquae</name>
    <dbReference type="NCBI Taxonomy" id="1323746"/>
    <lineage>
        <taxon>Bacteria</taxon>
        <taxon>Pseudomonadati</taxon>
        <taxon>Pseudomonadota</taxon>
        <taxon>Alphaproteobacteria</taxon>
        <taxon>Hyphomicrobiales</taxon>
        <taxon>Stappiaceae</taxon>
        <taxon>Roseibium</taxon>
    </lineage>
</organism>
<evidence type="ECO:0008006" key="9">
    <source>
        <dbReference type="Google" id="ProtNLM"/>
    </source>
</evidence>
<evidence type="ECO:0000256" key="3">
    <source>
        <dbReference type="ARBA" id="ARBA00022519"/>
    </source>
</evidence>
<sequence>MASGQDRTPPVRLRSPRALRLKDIPFEETRPDEPLPPAFRDLWSKDPEAKHAANLYWNRHFVDGTLNSLTHHALKLLPVDAVSRFGAWASALAYARYENRIFAQRIKRNFGALTLGRWQNPDERQTGLKRWWSNIGRSNAEFSVVNRLWRAGRIEVMGAEHIAAVRAAGRLPMFVSVHLATWEAVFVAIHEGLAGPSIGPFQPEPNRFSNRIVHNLRKARNQYLFPPGQRSAYRLRRLLCEGEATLTIFIDEVRDHQVHFPLFGRPAPERGNAVVAVKLANAANGSLLPVHLARLSDARFRLTICPPIPRSDMPYDIAGTIEQLNSVFEPEILARIEEWYMMAELRLPDDFETSAYASQLHRNFADH</sequence>
<evidence type="ECO:0000256" key="1">
    <source>
        <dbReference type="ARBA" id="ARBA00004533"/>
    </source>
</evidence>
<dbReference type="GO" id="GO:0005886">
    <property type="term" value="C:plasma membrane"/>
    <property type="evidence" value="ECO:0007669"/>
    <property type="project" value="UniProtKB-SubCell"/>
</dbReference>
<keyword evidence="5" id="KW-0472">Membrane</keyword>
<evidence type="ECO:0000256" key="5">
    <source>
        <dbReference type="ARBA" id="ARBA00023136"/>
    </source>
</evidence>
<evidence type="ECO:0000256" key="4">
    <source>
        <dbReference type="ARBA" id="ARBA00022679"/>
    </source>
</evidence>
<dbReference type="AlphaFoldDB" id="A0A916TJC9"/>
<keyword evidence="8" id="KW-1185">Reference proteome</keyword>
<dbReference type="OrthoDB" id="7463125at2"/>
<keyword evidence="6" id="KW-0012">Acyltransferase</keyword>
<dbReference type="InterPro" id="IPR004960">
    <property type="entry name" value="LipA_acyltrans"/>
</dbReference>
<proteinExistence type="predicted"/>
<protein>
    <recommendedName>
        <fullName evidence="9">Lipid A biosynthesis lauroyl acyltransferase</fullName>
    </recommendedName>
</protein>
<dbReference type="Pfam" id="PF03279">
    <property type="entry name" value="Lip_A_acyltrans"/>
    <property type="match status" value="1"/>
</dbReference>
<dbReference type="GO" id="GO:0009247">
    <property type="term" value="P:glycolipid biosynthetic process"/>
    <property type="evidence" value="ECO:0007669"/>
    <property type="project" value="UniProtKB-ARBA"/>
</dbReference>
<keyword evidence="3" id="KW-0997">Cell inner membrane</keyword>
<dbReference type="RefSeq" id="WP_150495734.1">
    <property type="nucleotide sequence ID" value="NZ_BMFA01000004.1"/>
</dbReference>
<gene>
    <name evidence="7" type="ORF">GCM10011316_15350</name>
</gene>
<evidence type="ECO:0000256" key="6">
    <source>
        <dbReference type="ARBA" id="ARBA00023315"/>
    </source>
</evidence>
<dbReference type="Proteomes" id="UP000605148">
    <property type="component" value="Unassembled WGS sequence"/>
</dbReference>
<dbReference type="CDD" id="cd07984">
    <property type="entry name" value="LPLAT_LABLAT-like"/>
    <property type="match status" value="1"/>
</dbReference>